<evidence type="ECO:0000313" key="1">
    <source>
        <dbReference type="EMBL" id="EXB74479.1"/>
    </source>
</evidence>
<evidence type="ECO:0000313" key="2">
    <source>
        <dbReference type="Proteomes" id="UP000030645"/>
    </source>
</evidence>
<dbReference type="EMBL" id="KE344648">
    <property type="protein sequence ID" value="EXB74479.1"/>
    <property type="molecule type" value="Genomic_DNA"/>
</dbReference>
<protein>
    <submittedName>
        <fullName evidence="1">Uncharacterized protein</fullName>
    </submittedName>
</protein>
<keyword evidence="2" id="KW-1185">Reference proteome</keyword>
<name>W9REB8_9ROSA</name>
<reference evidence="2" key="1">
    <citation type="submission" date="2013-01" db="EMBL/GenBank/DDBJ databases">
        <title>Draft Genome Sequence of a Mulberry Tree, Morus notabilis C.K. Schneid.</title>
        <authorList>
            <person name="He N."/>
            <person name="Zhao S."/>
        </authorList>
    </citation>
    <scope>NUCLEOTIDE SEQUENCE</scope>
</reference>
<accession>W9REB8</accession>
<organism evidence="1 2">
    <name type="scientific">Morus notabilis</name>
    <dbReference type="NCBI Taxonomy" id="981085"/>
    <lineage>
        <taxon>Eukaryota</taxon>
        <taxon>Viridiplantae</taxon>
        <taxon>Streptophyta</taxon>
        <taxon>Embryophyta</taxon>
        <taxon>Tracheophyta</taxon>
        <taxon>Spermatophyta</taxon>
        <taxon>Magnoliopsida</taxon>
        <taxon>eudicotyledons</taxon>
        <taxon>Gunneridae</taxon>
        <taxon>Pentapetalae</taxon>
        <taxon>rosids</taxon>
        <taxon>fabids</taxon>
        <taxon>Rosales</taxon>
        <taxon>Moraceae</taxon>
        <taxon>Moreae</taxon>
        <taxon>Morus</taxon>
    </lineage>
</organism>
<dbReference type="AlphaFoldDB" id="W9REB8"/>
<sequence length="63" mass="6658">MANNGGSRALAVSLKKGITEIATKRKALLWHDIFPSIEDSSSSSLVDAIATVLRLASAFLGKE</sequence>
<dbReference type="Proteomes" id="UP000030645">
    <property type="component" value="Unassembled WGS sequence"/>
</dbReference>
<gene>
    <name evidence="1" type="ORF">L484_026172</name>
</gene>
<proteinExistence type="predicted"/>